<keyword evidence="2" id="KW-1185">Reference proteome</keyword>
<dbReference type="EMBL" id="JBBPCC010000015">
    <property type="protein sequence ID" value="MEK8130594.1"/>
    <property type="molecule type" value="Genomic_DNA"/>
</dbReference>
<sequence length="73" mass="8281">MTILQLPSGMNASYVLPIQQDILSDMSYGLLTIQCITHMNKNWKFTHDSKNTSVFLLDFETARIQVFEISLGA</sequence>
<protein>
    <submittedName>
        <fullName evidence="1">Uncharacterized protein</fullName>
    </submittedName>
</protein>
<name>A0ABU9DNY8_9BACL</name>
<evidence type="ECO:0000313" key="1">
    <source>
        <dbReference type="EMBL" id="MEK8130594.1"/>
    </source>
</evidence>
<dbReference type="Proteomes" id="UP001469365">
    <property type="component" value="Unassembled WGS sequence"/>
</dbReference>
<comment type="caution">
    <text evidence="1">The sequence shown here is derived from an EMBL/GenBank/DDBJ whole genome shotgun (WGS) entry which is preliminary data.</text>
</comment>
<gene>
    <name evidence="1" type="ORF">WMW72_22055</name>
</gene>
<proteinExistence type="predicted"/>
<organism evidence="1 2">
    <name type="scientific">Paenibacillus filicis</name>
    <dbReference type="NCBI Taxonomy" id="669464"/>
    <lineage>
        <taxon>Bacteria</taxon>
        <taxon>Bacillati</taxon>
        <taxon>Bacillota</taxon>
        <taxon>Bacilli</taxon>
        <taxon>Bacillales</taxon>
        <taxon>Paenibacillaceae</taxon>
        <taxon>Paenibacillus</taxon>
    </lineage>
</organism>
<evidence type="ECO:0000313" key="2">
    <source>
        <dbReference type="Proteomes" id="UP001469365"/>
    </source>
</evidence>
<reference evidence="1 2" key="1">
    <citation type="submission" date="2024-04" db="EMBL/GenBank/DDBJ databases">
        <title>draft genome sequnece of Paenibacillus filicis.</title>
        <authorList>
            <person name="Kim D.-U."/>
        </authorList>
    </citation>
    <scope>NUCLEOTIDE SEQUENCE [LARGE SCALE GENOMIC DNA]</scope>
    <source>
        <strain evidence="1 2">KACC14197</strain>
    </source>
</reference>
<accession>A0ABU9DNY8</accession>